<organism evidence="2 3">
    <name type="scientific">Crotalaria pallida</name>
    <name type="common">Smooth rattlebox</name>
    <name type="synonym">Crotalaria striata</name>
    <dbReference type="NCBI Taxonomy" id="3830"/>
    <lineage>
        <taxon>Eukaryota</taxon>
        <taxon>Viridiplantae</taxon>
        <taxon>Streptophyta</taxon>
        <taxon>Embryophyta</taxon>
        <taxon>Tracheophyta</taxon>
        <taxon>Spermatophyta</taxon>
        <taxon>Magnoliopsida</taxon>
        <taxon>eudicotyledons</taxon>
        <taxon>Gunneridae</taxon>
        <taxon>Pentapetalae</taxon>
        <taxon>rosids</taxon>
        <taxon>fabids</taxon>
        <taxon>Fabales</taxon>
        <taxon>Fabaceae</taxon>
        <taxon>Papilionoideae</taxon>
        <taxon>50 kb inversion clade</taxon>
        <taxon>genistoids sensu lato</taxon>
        <taxon>core genistoids</taxon>
        <taxon>Crotalarieae</taxon>
        <taxon>Crotalaria</taxon>
    </lineage>
</organism>
<dbReference type="EMBL" id="JAYWIO010000008">
    <property type="protein sequence ID" value="KAK7244335.1"/>
    <property type="molecule type" value="Genomic_DNA"/>
</dbReference>
<comment type="caution">
    <text evidence="2">The sequence shown here is derived from an EMBL/GenBank/DDBJ whole genome shotgun (WGS) entry which is preliminary data.</text>
</comment>
<dbReference type="Proteomes" id="UP001372338">
    <property type="component" value="Unassembled WGS sequence"/>
</dbReference>
<evidence type="ECO:0000313" key="3">
    <source>
        <dbReference type="Proteomes" id="UP001372338"/>
    </source>
</evidence>
<sequence length="68" mass="7759">MHCFNVLSHVYAYHFKNIIYVNRVSVLIFNITYLLFVSLRRVGASLRLLTLPGRTVETNSSFATPING</sequence>
<evidence type="ECO:0000256" key="1">
    <source>
        <dbReference type="SAM" id="Phobius"/>
    </source>
</evidence>
<name>A0AAN9HM80_CROPI</name>
<reference evidence="2 3" key="1">
    <citation type="submission" date="2024-01" db="EMBL/GenBank/DDBJ databases">
        <title>The genomes of 5 underutilized Papilionoideae crops provide insights into root nodulation and disease resistanc.</title>
        <authorList>
            <person name="Yuan L."/>
        </authorList>
    </citation>
    <scope>NUCLEOTIDE SEQUENCE [LARGE SCALE GENOMIC DNA]</scope>
    <source>
        <strain evidence="2">ZHUSHIDOU_FW_LH</strain>
        <tissue evidence="2">Leaf</tissue>
    </source>
</reference>
<keyword evidence="1" id="KW-0472">Membrane</keyword>
<keyword evidence="1" id="KW-1133">Transmembrane helix</keyword>
<keyword evidence="3" id="KW-1185">Reference proteome</keyword>
<proteinExistence type="predicted"/>
<feature type="transmembrane region" description="Helical" evidence="1">
    <location>
        <begin position="20"/>
        <end position="39"/>
    </location>
</feature>
<gene>
    <name evidence="2" type="ORF">RIF29_39155</name>
</gene>
<accession>A0AAN9HM80</accession>
<evidence type="ECO:0000313" key="2">
    <source>
        <dbReference type="EMBL" id="KAK7244335.1"/>
    </source>
</evidence>
<keyword evidence="1" id="KW-0812">Transmembrane</keyword>
<protein>
    <submittedName>
        <fullName evidence="2">Uncharacterized protein</fullName>
    </submittedName>
</protein>
<dbReference type="AlphaFoldDB" id="A0AAN9HM80"/>